<dbReference type="Gene3D" id="3.40.50.620">
    <property type="entry name" value="HUPs"/>
    <property type="match status" value="1"/>
</dbReference>
<evidence type="ECO:0000259" key="16">
    <source>
        <dbReference type="SMART" id="SM00904"/>
    </source>
</evidence>
<dbReference type="NCBIfam" id="NF004160">
    <property type="entry name" value="PRK05627.1-3"/>
    <property type="match status" value="1"/>
</dbReference>
<sequence length="313" mass="33840">MIIARSLSDIGDSLRPSVVTIGKFNAIHRGHVAMISQATEIAAERGLHSIVVTFDRHPAALLTPENVPADITGVNRRLELMSFTGVEACLILPFTQELADLTPEEFVQQILVDGLSARCVVVGEDFRFGKAAQGTVATLHELSESYGFDVLEGQEVTDDSGARIASSLVRRLIIGGDVRGAARALGRTHAMQGEVVHGEKKGRELGYRTANLSPQATGMMPGDGVYAGWIIRPDGVRFAAAISVGTNPSIEGVRDRVVEAHCFEPPGDLYGQIVVIEFVDYIRGMMTFDNLDDLIWQMGRDVETIRALLSTPA</sequence>
<dbReference type="FunFam" id="3.40.50.620:FF:000021">
    <property type="entry name" value="Riboflavin biosynthesis protein"/>
    <property type="match status" value="1"/>
</dbReference>
<comment type="pathway">
    <text evidence="1">Cofactor biosynthesis; FAD biosynthesis; FAD from FMN: step 1/1.</text>
</comment>
<dbReference type="GO" id="GO:0003919">
    <property type="term" value="F:FMN adenylyltransferase activity"/>
    <property type="evidence" value="ECO:0007669"/>
    <property type="project" value="UniProtKB-EC"/>
</dbReference>
<dbReference type="Pfam" id="PF01687">
    <property type="entry name" value="Flavokinase"/>
    <property type="match status" value="1"/>
</dbReference>
<dbReference type="GO" id="GO:0009398">
    <property type="term" value="P:FMN biosynthetic process"/>
    <property type="evidence" value="ECO:0007669"/>
    <property type="project" value="UniProtKB-UniPathway"/>
</dbReference>
<accession>A0A6J7FER8</accession>
<dbReference type="InterPro" id="IPR015864">
    <property type="entry name" value="FAD_synthase"/>
</dbReference>
<dbReference type="AlphaFoldDB" id="A0A6J7FER8"/>
<comment type="pathway">
    <text evidence="2">Cofactor biosynthesis; FMN biosynthesis; FMN from riboflavin (ATP route): step 1/1.</text>
</comment>
<dbReference type="EC" id="2.7.7.2" evidence="5"/>
<keyword evidence="14" id="KW-0067">ATP-binding</keyword>
<keyword evidence="9" id="KW-0808">Transferase</keyword>
<dbReference type="SUPFAM" id="SSF82114">
    <property type="entry name" value="Riboflavin kinase-like"/>
    <property type="match status" value="1"/>
</dbReference>
<dbReference type="GO" id="GO:0006747">
    <property type="term" value="P:FAD biosynthetic process"/>
    <property type="evidence" value="ECO:0007669"/>
    <property type="project" value="UniProtKB-UniPathway"/>
</dbReference>
<evidence type="ECO:0000256" key="14">
    <source>
        <dbReference type="ARBA" id="ARBA00022840"/>
    </source>
</evidence>
<evidence type="ECO:0000256" key="3">
    <source>
        <dbReference type="ARBA" id="ARBA00010214"/>
    </source>
</evidence>
<evidence type="ECO:0000256" key="8">
    <source>
        <dbReference type="ARBA" id="ARBA00022643"/>
    </source>
</evidence>
<dbReference type="Gene3D" id="2.40.30.30">
    <property type="entry name" value="Riboflavin kinase-like"/>
    <property type="match status" value="1"/>
</dbReference>
<keyword evidence="13" id="KW-0274">FAD</keyword>
<dbReference type="SUPFAM" id="SSF52374">
    <property type="entry name" value="Nucleotidylyl transferase"/>
    <property type="match status" value="1"/>
</dbReference>
<organism evidence="17">
    <name type="scientific">freshwater metagenome</name>
    <dbReference type="NCBI Taxonomy" id="449393"/>
    <lineage>
        <taxon>unclassified sequences</taxon>
        <taxon>metagenomes</taxon>
        <taxon>ecological metagenomes</taxon>
    </lineage>
</organism>
<evidence type="ECO:0000256" key="6">
    <source>
        <dbReference type="ARBA" id="ARBA00018483"/>
    </source>
</evidence>
<keyword evidence="7" id="KW-0285">Flavoprotein</keyword>
<evidence type="ECO:0000256" key="4">
    <source>
        <dbReference type="ARBA" id="ARBA00012105"/>
    </source>
</evidence>
<dbReference type="SMART" id="SM00904">
    <property type="entry name" value="Flavokinase"/>
    <property type="match status" value="1"/>
</dbReference>
<evidence type="ECO:0000256" key="9">
    <source>
        <dbReference type="ARBA" id="ARBA00022679"/>
    </source>
</evidence>
<keyword evidence="12" id="KW-0418">Kinase</keyword>
<feature type="domain" description="Riboflavin kinase" evidence="16">
    <location>
        <begin position="184"/>
        <end position="310"/>
    </location>
</feature>
<dbReference type="GO" id="GO:0008531">
    <property type="term" value="F:riboflavin kinase activity"/>
    <property type="evidence" value="ECO:0007669"/>
    <property type="project" value="UniProtKB-EC"/>
</dbReference>
<dbReference type="InterPro" id="IPR014729">
    <property type="entry name" value="Rossmann-like_a/b/a_fold"/>
</dbReference>
<dbReference type="CDD" id="cd02064">
    <property type="entry name" value="FAD_synthetase_N"/>
    <property type="match status" value="1"/>
</dbReference>
<proteinExistence type="inferred from homology"/>
<evidence type="ECO:0000256" key="12">
    <source>
        <dbReference type="ARBA" id="ARBA00022777"/>
    </source>
</evidence>
<dbReference type="GO" id="GO:0009231">
    <property type="term" value="P:riboflavin biosynthetic process"/>
    <property type="evidence" value="ECO:0007669"/>
    <property type="project" value="InterPro"/>
</dbReference>
<evidence type="ECO:0000256" key="5">
    <source>
        <dbReference type="ARBA" id="ARBA00012393"/>
    </source>
</evidence>
<evidence type="ECO:0000313" key="17">
    <source>
        <dbReference type="EMBL" id="CAB4891490.1"/>
    </source>
</evidence>
<evidence type="ECO:0000256" key="10">
    <source>
        <dbReference type="ARBA" id="ARBA00022695"/>
    </source>
</evidence>
<evidence type="ECO:0000256" key="2">
    <source>
        <dbReference type="ARBA" id="ARBA00005201"/>
    </source>
</evidence>
<gene>
    <name evidence="17" type="ORF">UFOPK3516_00408</name>
</gene>
<keyword evidence="15" id="KW-0511">Multifunctional enzyme</keyword>
<dbReference type="Pfam" id="PF06574">
    <property type="entry name" value="FAD_syn"/>
    <property type="match status" value="1"/>
</dbReference>
<evidence type="ECO:0000256" key="13">
    <source>
        <dbReference type="ARBA" id="ARBA00022827"/>
    </source>
</evidence>
<evidence type="ECO:0000256" key="15">
    <source>
        <dbReference type="ARBA" id="ARBA00023268"/>
    </source>
</evidence>
<evidence type="ECO:0000256" key="11">
    <source>
        <dbReference type="ARBA" id="ARBA00022741"/>
    </source>
</evidence>
<name>A0A6J7FER8_9ZZZZ</name>
<keyword evidence="10" id="KW-0548">Nucleotidyltransferase</keyword>
<dbReference type="GO" id="GO:0005524">
    <property type="term" value="F:ATP binding"/>
    <property type="evidence" value="ECO:0007669"/>
    <property type="project" value="UniProtKB-KW"/>
</dbReference>
<dbReference type="NCBIfam" id="TIGR00083">
    <property type="entry name" value="ribF"/>
    <property type="match status" value="1"/>
</dbReference>
<keyword evidence="8" id="KW-0288">FMN</keyword>
<dbReference type="InterPro" id="IPR023465">
    <property type="entry name" value="Riboflavin_kinase_dom_sf"/>
</dbReference>
<evidence type="ECO:0000256" key="7">
    <source>
        <dbReference type="ARBA" id="ARBA00022630"/>
    </source>
</evidence>
<protein>
    <recommendedName>
        <fullName evidence="6">Bifunctional riboflavin kinase/FMN adenylyltransferase</fullName>
        <ecNumber evidence="4">2.7.1.26</ecNumber>
        <ecNumber evidence="5">2.7.7.2</ecNumber>
    </recommendedName>
</protein>
<dbReference type="PANTHER" id="PTHR22749">
    <property type="entry name" value="RIBOFLAVIN KINASE/FMN ADENYLYLTRANSFERASE"/>
    <property type="match status" value="1"/>
</dbReference>
<dbReference type="EC" id="2.7.1.26" evidence="4"/>
<dbReference type="UniPathway" id="UPA00277">
    <property type="reaction ID" value="UER00407"/>
</dbReference>
<evidence type="ECO:0000256" key="1">
    <source>
        <dbReference type="ARBA" id="ARBA00004726"/>
    </source>
</evidence>
<comment type="similarity">
    <text evidence="3">Belongs to the RibF family.</text>
</comment>
<dbReference type="UniPathway" id="UPA00276">
    <property type="reaction ID" value="UER00406"/>
</dbReference>
<dbReference type="PANTHER" id="PTHR22749:SF6">
    <property type="entry name" value="RIBOFLAVIN KINASE"/>
    <property type="match status" value="1"/>
</dbReference>
<dbReference type="EMBL" id="CAFBMB010000018">
    <property type="protein sequence ID" value="CAB4891490.1"/>
    <property type="molecule type" value="Genomic_DNA"/>
</dbReference>
<dbReference type="InterPro" id="IPR023468">
    <property type="entry name" value="Riboflavin_kinase"/>
</dbReference>
<reference evidence="17" key="1">
    <citation type="submission" date="2020-05" db="EMBL/GenBank/DDBJ databases">
        <authorList>
            <person name="Chiriac C."/>
            <person name="Salcher M."/>
            <person name="Ghai R."/>
            <person name="Kavagutti S V."/>
        </authorList>
    </citation>
    <scope>NUCLEOTIDE SEQUENCE</scope>
</reference>
<dbReference type="InterPro" id="IPR002606">
    <property type="entry name" value="Riboflavin_kinase_bac"/>
</dbReference>
<keyword evidence="11" id="KW-0547">Nucleotide-binding</keyword>
<dbReference type="InterPro" id="IPR015865">
    <property type="entry name" value="Riboflavin_kinase_bac/euk"/>
</dbReference>
<dbReference type="PIRSF" id="PIRSF004491">
    <property type="entry name" value="FAD_Synth"/>
    <property type="match status" value="1"/>
</dbReference>